<organism evidence="11 12">
    <name type="scientific">Leucocoprinus birnbaumii</name>
    <dbReference type="NCBI Taxonomy" id="56174"/>
    <lineage>
        <taxon>Eukaryota</taxon>
        <taxon>Fungi</taxon>
        <taxon>Dikarya</taxon>
        <taxon>Basidiomycota</taxon>
        <taxon>Agaricomycotina</taxon>
        <taxon>Agaricomycetes</taxon>
        <taxon>Agaricomycetidae</taxon>
        <taxon>Agaricales</taxon>
        <taxon>Agaricineae</taxon>
        <taxon>Agaricaceae</taxon>
        <taxon>Leucocoprinus</taxon>
    </lineage>
</organism>
<dbReference type="GO" id="GO:0001227">
    <property type="term" value="F:DNA-binding transcription repressor activity, RNA polymerase II-specific"/>
    <property type="evidence" value="ECO:0007669"/>
    <property type="project" value="TreeGrafter"/>
</dbReference>
<dbReference type="GO" id="GO:0008270">
    <property type="term" value="F:zinc ion binding"/>
    <property type="evidence" value="ECO:0007669"/>
    <property type="project" value="UniProtKB-KW"/>
</dbReference>
<dbReference type="Gene3D" id="3.30.160.60">
    <property type="entry name" value="Classic Zinc Finger"/>
    <property type="match status" value="2"/>
</dbReference>
<evidence type="ECO:0000256" key="5">
    <source>
        <dbReference type="ARBA" id="ARBA00023015"/>
    </source>
</evidence>
<feature type="domain" description="C2H2-type" evidence="10">
    <location>
        <begin position="357"/>
        <end position="384"/>
    </location>
</feature>
<protein>
    <recommendedName>
        <fullName evidence="10">C2H2-type domain-containing protein</fullName>
    </recommendedName>
</protein>
<keyword evidence="8" id="KW-0863">Zinc-finger</keyword>
<evidence type="ECO:0000256" key="1">
    <source>
        <dbReference type="ARBA" id="ARBA00004123"/>
    </source>
</evidence>
<dbReference type="EMBL" id="JANIEX010000005">
    <property type="protein sequence ID" value="KAJ3576778.1"/>
    <property type="molecule type" value="Genomic_DNA"/>
</dbReference>
<evidence type="ECO:0000259" key="10">
    <source>
        <dbReference type="PROSITE" id="PS50157"/>
    </source>
</evidence>
<feature type="compositionally biased region" description="Basic and acidic residues" evidence="9">
    <location>
        <begin position="182"/>
        <end position="192"/>
    </location>
</feature>
<comment type="caution">
    <text evidence="11">The sequence shown here is derived from an EMBL/GenBank/DDBJ whole genome shotgun (WGS) entry which is preliminary data.</text>
</comment>
<dbReference type="AlphaFoldDB" id="A0AAD5W5V1"/>
<dbReference type="InterPro" id="IPR013087">
    <property type="entry name" value="Znf_C2H2_type"/>
</dbReference>
<dbReference type="PROSITE" id="PS50157">
    <property type="entry name" value="ZINC_FINGER_C2H2_2"/>
    <property type="match status" value="3"/>
</dbReference>
<evidence type="ECO:0000313" key="12">
    <source>
        <dbReference type="Proteomes" id="UP001213000"/>
    </source>
</evidence>
<dbReference type="Proteomes" id="UP001213000">
    <property type="component" value="Unassembled WGS sequence"/>
</dbReference>
<dbReference type="PANTHER" id="PTHR24399:SF70">
    <property type="entry name" value="C2H2-TYPE DOMAIN-CONTAINING PROTEIN"/>
    <property type="match status" value="1"/>
</dbReference>
<evidence type="ECO:0000256" key="7">
    <source>
        <dbReference type="ARBA" id="ARBA00023242"/>
    </source>
</evidence>
<evidence type="ECO:0000256" key="8">
    <source>
        <dbReference type="PROSITE-ProRule" id="PRU00042"/>
    </source>
</evidence>
<feature type="compositionally biased region" description="Low complexity" evidence="9">
    <location>
        <begin position="8"/>
        <end position="21"/>
    </location>
</feature>
<dbReference type="Pfam" id="PF00096">
    <property type="entry name" value="zf-C2H2"/>
    <property type="match status" value="2"/>
</dbReference>
<keyword evidence="7" id="KW-0539">Nucleus</keyword>
<dbReference type="SUPFAM" id="SSF57667">
    <property type="entry name" value="beta-beta-alpha zinc fingers"/>
    <property type="match status" value="1"/>
</dbReference>
<feature type="compositionally biased region" description="Low complexity" evidence="9">
    <location>
        <begin position="606"/>
        <end position="617"/>
    </location>
</feature>
<keyword evidence="4" id="KW-0862">Zinc</keyword>
<dbReference type="PANTHER" id="PTHR24399">
    <property type="entry name" value="ZINC FINGER AND BTB DOMAIN-CONTAINING"/>
    <property type="match status" value="1"/>
</dbReference>
<gene>
    <name evidence="11" type="ORF">NP233_g190</name>
</gene>
<keyword evidence="5" id="KW-0805">Transcription regulation</keyword>
<keyword evidence="6" id="KW-0804">Transcription</keyword>
<keyword evidence="12" id="KW-1185">Reference proteome</keyword>
<evidence type="ECO:0000256" key="6">
    <source>
        <dbReference type="ARBA" id="ARBA00023163"/>
    </source>
</evidence>
<accession>A0AAD5W5V1</accession>
<sequence length="644" mass="69323">MADSLVQALAAAQAAANAQLNLEEEEEEDDDDEAADMEEEEDDNDDGDDDDIDAEAQEMARRLNQQLLEDITRAQAAQAPSGPEAPQNPPQAQKQSRKEDAVILTMKTILSLVDQDPAARSSLESTILPAGTGNVLGILQQSVLANSVVKHLCMPLSHTLVSLAKSEALFGGLRHSNIPSLELDKGKRRREEGDENLAPGDHRPLKRPYVQDGDLFTHISEAVRIISQALVAAPPQALDPGLVSSVRLQLHQVFLFAVTSSARGGHEMHALQEISGLIQVIGVLSGIQIGQPPETFPTQPPYANPAYPWMNTPHAYPHTTDIGTAVYPCLVAGCGKTFSRLYSLRAHQRSHSTHRPFRCTICPASFARNHDLKRHVRLHDKKAWKCGGCQKIFSRRDAIKRHKNGSKTRGPKSEICINAEVLEVDLDEEDGEDSLREERRAKLWNSIAAHGINAPQVPCRDSGVLEEGEIPPAIIANTQAIVLNLQGLLQAHVGSALGTPQGQQMPASNDPTNGQATLASVIARAQMQALPVKQASVPEVAGNVATTSNSTAIPSTTLMENTRPQDVAMSSPNAADQGETSIVPSLSLYGLSDEQAKMLELAIASAASAAQAQAEAEAALEEEEEDESSEEDDSDDTDEQEAMS</sequence>
<evidence type="ECO:0000256" key="2">
    <source>
        <dbReference type="ARBA" id="ARBA00022723"/>
    </source>
</evidence>
<feature type="domain" description="C2H2-type" evidence="10">
    <location>
        <begin position="384"/>
        <end position="413"/>
    </location>
</feature>
<keyword evidence="3" id="KW-0677">Repeat</keyword>
<dbReference type="GO" id="GO:0005654">
    <property type="term" value="C:nucleoplasm"/>
    <property type="evidence" value="ECO:0007669"/>
    <property type="project" value="TreeGrafter"/>
</dbReference>
<comment type="subcellular location">
    <subcellularLocation>
        <location evidence="1">Nucleus</location>
    </subcellularLocation>
</comment>
<reference evidence="11" key="1">
    <citation type="submission" date="2022-07" db="EMBL/GenBank/DDBJ databases">
        <title>Genome Sequence of Leucocoprinus birnbaumii.</title>
        <authorList>
            <person name="Buettner E."/>
        </authorList>
    </citation>
    <scope>NUCLEOTIDE SEQUENCE</scope>
    <source>
        <strain evidence="11">VT141</strain>
    </source>
</reference>
<dbReference type="GO" id="GO:0000978">
    <property type="term" value="F:RNA polymerase II cis-regulatory region sequence-specific DNA binding"/>
    <property type="evidence" value="ECO:0007669"/>
    <property type="project" value="TreeGrafter"/>
</dbReference>
<feature type="region of interest" description="Disordered" evidence="9">
    <location>
        <begin position="181"/>
        <end position="204"/>
    </location>
</feature>
<evidence type="ECO:0000313" key="11">
    <source>
        <dbReference type="EMBL" id="KAJ3576778.1"/>
    </source>
</evidence>
<feature type="domain" description="C2H2-type" evidence="10">
    <location>
        <begin position="327"/>
        <end position="356"/>
    </location>
</feature>
<evidence type="ECO:0000256" key="9">
    <source>
        <dbReference type="SAM" id="MobiDB-lite"/>
    </source>
</evidence>
<feature type="region of interest" description="Disordered" evidence="9">
    <location>
        <begin position="606"/>
        <end position="644"/>
    </location>
</feature>
<dbReference type="PROSITE" id="PS00028">
    <property type="entry name" value="ZINC_FINGER_C2H2_1"/>
    <property type="match status" value="2"/>
</dbReference>
<dbReference type="InterPro" id="IPR036236">
    <property type="entry name" value="Znf_C2H2_sf"/>
</dbReference>
<feature type="compositionally biased region" description="Acidic residues" evidence="9">
    <location>
        <begin position="618"/>
        <end position="644"/>
    </location>
</feature>
<feature type="region of interest" description="Disordered" evidence="9">
    <location>
        <begin position="1"/>
        <end position="99"/>
    </location>
</feature>
<evidence type="ECO:0000256" key="3">
    <source>
        <dbReference type="ARBA" id="ARBA00022737"/>
    </source>
</evidence>
<name>A0AAD5W5V1_9AGAR</name>
<keyword evidence="2" id="KW-0479">Metal-binding</keyword>
<proteinExistence type="predicted"/>
<evidence type="ECO:0000256" key="4">
    <source>
        <dbReference type="ARBA" id="ARBA00022833"/>
    </source>
</evidence>
<dbReference type="SMART" id="SM00355">
    <property type="entry name" value="ZnF_C2H2"/>
    <property type="match status" value="3"/>
</dbReference>
<feature type="compositionally biased region" description="Acidic residues" evidence="9">
    <location>
        <begin position="22"/>
        <end position="56"/>
    </location>
</feature>